<sequence>MVIGIDVSTTGPAAALGVPGQNALDFVPRAISGLPLQLMVLDDGGDPTAAANNTRRFVIEANADVLIGGSTVPPTLAMAAVANEVGVLHLGQSPFIVTPKLAKWSVSLPQPARIAAQAIYDHMKANGVKTVGFIGYSDAFGDQWRNDLATFGAPMGLNVVDEQRFARPDTSVVGQVLRLIASNPDAVIVGASGTAAALPQLTLRERGYQGPIYHTNGTATDLIRIAGKAAEGAYVATGLTMAPESQPENSETRKLAVAFNGQYEGKYGPNTRNQFAANMYSAFLILQRIVPVALEKAKPGSSEFREALRRALLAERDFVTTEGVYNFTENDRNGLDPRSRVLVTVKNGKFEVVR</sequence>
<comment type="similarity">
    <text evidence="1">Belongs to the leucine-binding protein family.</text>
</comment>
<dbReference type="AlphaFoldDB" id="A0A560L3N1"/>
<dbReference type="SUPFAM" id="SSF53822">
    <property type="entry name" value="Periplasmic binding protein-like I"/>
    <property type="match status" value="1"/>
</dbReference>
<reference evidence="5 6" key="1">
    <citation type="submission" date="2019-06" db="EMBL/GenBank/DDBJ databases">
        <title>Genomic Encyclopedia of Type Strains, Phase IV (KMG-V): Genome sequencing to study the core and pangenomes of soil and plant-associated prokaryotes.</title>
        <authorList>
            <person name="Whitman W."/>
        </authorList>
    </citation>
    <scope>NUCLEOTIDE SEQUENCE [LARGE SCALE GENOMIC DNA]</scope>
    <source>
        <strain evidence="5 6">BR 10355</strain>
    </source>
</reference>
<dbReference type="OrthoDB" id="9147078at2"/>
<proteinExistence type="inferred from homology"/>
<evidence type="ECO:0000256" key="2">
    <source>
        <dbReference type="ARBA" id="ARBA00022729"/>
    </source>
</evidence>
<evidence type="ECO:0000313" key="5">
    <source>
        <dbReference type="EMBL" id="TWB87770.1"/>
    </source>
</evidence>
<organism evidence="5 6">
    <name type="scientific">Bradyrhizobium macuxiense</name>
    <dbReference type="NCBI Taxonomy" id="1755647"/>
    <lineage>
        <taxon>Bacteria</taxon>
        <taxon>Pseudomonadati</taxon>
        <taxon>Pseudomonadota</taxon>
        <taxon>Alphaproteobacteria</taxon>
        <taxon>Hyphomicrobiales</taxon>
        <taxon>Nitrobacteraceae</taxon>
        <taxon>Bradyrhizobium</taxon>
    </lineage>
</organism>
<comment type="caution">
    <text evidence="5">The sequence shown here is derived from an EMBL/GenBank/DDBJ whole genome shotgun (WGS) entry which is preliminary data.</text>
</comment>
<evidence type="ECO:0000313" key="6">
    <source>
        <dbReference type="Proteomes" id="UP000321304"/>
    </source>
</evidence>
<gene>
    <name evidence="5" type="ORF">FBZ93_12068</name>
</gene>
<dbReference type="InterPro" id="IPR051010">
    <property type="entry name" value="BCAA_transport"/>
</dbReference>
<dbReference type="InterPro" id="IPR028082">
    <property type="entry name" value="Peripla_BP_I"/>
</dbReference>
<dbReference type="PANTHER" id="PTHR30483:SF38">
    <property type="entry name" value="BLR7848 PROTEIN"/>
    <property type="match status" value="1"/>
</dbReference>
<dbReference type="GO" id="GO:0006865">
    <property type="term" value="P:amino acid transport"/>
    <property type="evidence" value="ECO:0007669"/>
    <property type="project" value="UniProtKB-KW"/>
</dbReference>
<evidence type="ECO:0000256" key="1">
    <source>
        <dbReference type="ARBA" id="ARBA00010062"/>
    </source>
</evidence>
<dbReference type="Proteomes" id="UP000321304">
    <property type="component" value="Unassembled WGS sequence"/>
</dbReference>
<dbReference type="CDD" id="cd06333">
    <property type="entry name" value="PBP1_ABC_RPA1789-like"/>
    <property type="match status" value="1"/>
</dbReference>
<protein>
    <submittedName>
        <fullName evidence="5">Branched-chain amino acid transport system substrate-binding protein</fullName>
    </submittedName>
</protein>
<feature type="domain" description="Leucine-binding protein" evidence="4">
    <location>
        <begin position="3"/>
        <end position="332"/>
    </location>
</feature>
<dbReference type="EMBL" id="VITY01000020">
    <property type="protein sequence ID" value="TWB87770.1"/>
    <property type="molecule type" value="Genomic_DNA"/>
</dbReference>
<dbReference type="Pfam" id="PF13458">
    <property type="entry name" value="Peripla_BP_6"/>
    <property type="match status" value="1"/>
</dbReference>
<dbReference type="InterPro" id="IPR028081">
    <property type="entry name" value="Leu-bd"/>
</dbReference>
<keyword evidence="6" id="KW-1185">Reference proteome</keyword>
<accession>A0A560L3N1</accession>
<name>A0A560L3N1_9BRAD</name>
<dbReference type="PANTHER" id="PTHR30483">
    <property type="entry name" value="LEUCINE-SPECIFIC-BINDING PROTEIN"/>
    <property type="match status" value="1"/>
</dbReference>
<keyword evidence="3" id="KW-0029">Amino-acid transport</keyword>
<evidence type="ECO:0000256" key="3">
    <source>
        <dbReference type="ARBA" id="ARBA00022970"/>
    </source>
</evidence>
<keyword evidence="2" id="KW-0732">Signal</keyword>
<dbReference type="Gene3D" id="3.40.50.2300">
    <property type="match status" value="2"/>
</dbReference>
<evidence type="ECO:0000259" key="4">
    <source>
        <dbReference type="Pfam" id="PF13458"/>
    </source>
</evidence>
<keyword evidence="3" id="KW-0813">Transport</keyword>
<dbReference type="RefSeq" id="WP_146992281.1">
    <property type="nucleotide sequence ID" value="NZ_VITY01000020.1"/>
</dbReference>